<dbReference type="Proteomes" id="UP000030106">
    <property type="component" value="Unassembled WGS sequence"/>
</dbReference>
<evidence type="ECO:0000313" key="1">
    <source>
        <dbReference type="EMBL" id="KGQ03523.1"/>
    </source>
</evidence>
<comment type="caution">
    <text evidence="1">The sequence shown here is derived from an EMBL/GenBank/DDBJ whole genome shotgun (WGS) entry which is preliminary data.</text>
</comment>
<reference evidence="1 2" key="1">
    <citation type="submission" date="2012-10" db="EMBL/GenBank/DDBJ databases">
        <title>Genome sequencing and analysis of entomopathogenic fungi Beauveria bassiana D1-5.</title>
        <authorList>
            <person name="Li Q."/>
            <person name="Wang L."/>
            <person name="Zhang Z."/>
            <person name="Wang Q."/>
            <person name="Ren J."/>
            <person name="Wang M."/>
            <person name="Xu W."/>
            <person name="Wang J."/>
            <person name="Lu Y."/>
            <person name="Du Q."/>
            <person name="Sun Z."/>
        </authorList>
    </citation>
    <scope>NUCLEOTIDE SEQUENCE [LARGE SCALE GENOMIC DNA]</scope>
    <source>
        <strain evidence="1 2">D1-5</strain>
    </source>
</reference>
<evidence type="ECO:0000313" key="2">
    <source>
        <dbReference type="Proteomes" id="UP000030106"/>
    </source>
</evidence>
<protein>
    <submittedName>
        <fullName evidence="1">Uncharacterized protein</fullName>
    </submittedName>
</protein>
<sequence length="257" mass="29634">MEAIVSTSEVSLDGKVRRRGGRRYRHEAPARLYWPLTGVFPAGISVMKTPQSGLDELESFQKPDGTWHEVASLPLTEPPVSSVETSLRFLNEWERNWTERHGRWCKTAEYVTYGELCDEDRPYASEMKEDGSWEEDSDTEFLNRCCSQGRPMHWRGLSIRVDASTEKGFVTVYDYVSAVHPWLMSLREHLIEAKLDDPECACCVPEEAHASTWIVNAGYAPTIDIEIESQWLERFQPPLPISPERIKRLRATRRLFD</sequence>
<organism evidence="1 2">
    <name type="scientific">Beauveria bassiana D1-5</name>
    <dbReference type="NCBI Taxonomy" id="1245745"/>
    <lineage>
        <taxon>Eukaryota</taxon>
        <taxon>Fungi</taxon>
        <taxon>Dikarya</taxon>
        <taxon>Ascomycota</taxon>
        <taxon>Pezizomycotina</taxon>
        <taxon>Sordariomycetes</taxon>
        <taxon>Hypocreomycetidae</taxon>
        <taxon>Hypocreales</taxon>
        <taxon>Cordycipitaceae</taxon>
        <taxon>Beauveria</taxon>
    </lineage>
</organism>
<gene>
    <name evidence="1" type="ORF">BBAD15_g11245</name>
</gene>
<name>A0A0A2V7P7_BEABA</name>
<accession>A0A0A2V7P7</accession>
<dbReference type="HOGENOM" id="CLU_065403_1_1_1"/>
<dbReference type="AlphaFoldDB" id="A0A0A2V7P7"/>
<proteinExistence type="predicted"/>
<dbReference type="EMBL" id="ANFO01001209">
    <property type="protein sequence ID" value="KGQ03523.1"/>
    <property type="molecule type" value="Genomic_DNA"/>
</dbReference>
<dbReference type="STRING" id="1245745.A0A0A2V7P7"/>
<dbReference type="OrthoDB" id="3944545at2759"/>